<dbReference type="PATRIC" id="fig|273063.9.peg.2318"/>
<evidence type="ECO:0000313" key="1">
    <source>
        <dbReference type="EMBL" id="BAK54716.1"/>
    </source>
</evidence>
<gene>
    <name evidence="1" type="primary">ST2031</name>
    <name evidence="1" type="ordered locus">STK_20310</name>
</gene>
<dbReference type="KEGG" id="sto:STK_20310"/>
<organism evidence="1 2">
    <name type="scientific">Sulfurisphaera tokodaii (strain DSM 16993 / JCM 10545 / NBRC 100140 / 7)</name>
    <name type="common">Sulfolobus tokodaii</name>
    <dbReference type="NCBI Taxonomy" id="273063"/>
    <lineage>
        <taxon>Archaea</taxon>
        <taxon>Thermoproteota</taxon>
        <taxon>Thermoprotei</taxon>
        <taxon>Sulfolobales</taxon>
        <taxon>Sulfolobaceae</taxon>
        <taxon>Sulfurisphaera</taxon>
    </lineage>
</organism>
<dbReference type="EMBL" id="BA000023">
    <property type="protein sequence ID" value="BAK54716.1"/>
    <property type="molecule type" value="Genomic_DNA"/>
</dbReference>
<sequence length="92" mass="11320">MCYNVPEELKNIEIELFSGFRPYYVERRRIKINISVIEFLSKFYSFCDLIIAISLYLIQYTESVNRKEILIKIFEKYRNYFDIVIDFISFYQ</sequence>
<proteinExistence type="predicted"/>
<reference evidence="2" key="1">
    <citation type="journal article" date="2001" name="DNA Res.">
        <title>Complete genome sequence of an aerobic thermoacidophilic Crenarchaeon, Sulfolobus tokodaii strain7.</title>
        <authorList>
            <person name="Kawarabayasi Y."/>
            <person name="Hino Y."/>
            <person name="Horikawa H."/>
            <person name="Jin-no K."/>
            <person name="Takahashi M."/>
            <person name="Sekine M."/>
            <person name="Baba S."/>
            <person name="Ankai A."/>
            <person name="Kosugi H."/>
            <person name="Hosoyama A."/>
            <person name="Fukui S."/>
            <person name="Nagai Y."/>
            <person name="Nishijima K."/>
            <person name="Otsuka R."/>
            <person name="Nakazawa H."/>
            <person name="Takamiya M."/>
            <person name="Kato Y."/>
            <person name="Yoshizawa T."/>
            <person name="Tanaka T."/>
            <person name="Kudoh Y."/>
            <person name="Yamazaki J."/>
            <person name="Kushida N."/>
            <person name="Oguchi A."/>
            <person name="Aoki K."/>
            <person name="Masuda S."/>
            <person name="Yanagii M."/>
            <person name="Nishimura M."/>
            <person name="Yamagishi A."/>
            <person name="Oshima T."/>
            <person name="Kikuchi H."/>
        </authorList>
    </citation>
    <scope>NUCLEOTIDE SEQUENCE [LARGE SCALE GENOMIC DNA]</scope>
    <source>
        <strain evidence="2">DSM 16993 / JCM 10545 / NBRC 100140 / 7</strain>
    </source>
</reference>
<keyword evidence="2" id="KW-1185">Reference proteome</keyword>
<accession>F9VP69</accession>
<protein>
    <submittedName>
        <fullName evidence="1">Uncharacterized protein</fullName>
    </submittedName>
</protein>
<dbReference type="Proteomes" id="UP000001015">
    <property type="component" value="Chromosome"/>
</dbReference>
<dbReference type="AlphaFoldDB" id="F9VP69"/>
<name>F9VP69_SULTO</name>
<evidence type="ECO:0000313" key="2">
    <source>
        <dbReference type="Proteomes" id="UP000001015"/>
    </source>
</evidence>
<dbReference type="STRING" id="273063.STK_20310"/>